<dbReference type="InterPro" id="IPR036770">
    <property type="entry name" value="Ankyrin_rpt-contain_sf"/>
</dbReference>
<dbReference type="OrthoDB" id="9811849at2"/>
<dbReference type="SMART" id="SM00248">
    <property type="entry name" value="ANK"/>
    <property type="match status" value="3"/>
</dbReference>
<evidence type="ECO:0000256" key="1">
    <source>
        <dbReference type="ARBA" id="ARBA00022737"/>
    </source>
</evidence>
<name>A0A1V2QZ47_9GAMM</name>
<reference evidence="5" key="1">
    <citation type="submission" date="2016-11" db="EMBL/GenBank/DDBJ databases">
        <authorList>
            <person name="Panda P."/>
            <person name="Visnovsky S."/>
            <person name="Pitman A."/>
        </authorList>
    </citation>
    <scope>NUCLEOTIDE SEQUENCE [LARGE SCALE GENOMIC DNA]</scope>
    <source>
        <strain evidence="5">ICMP 9972</strain>
    </source>
</reference>
<dbReference type="SUPFAM" id="SSF48403">
    <property type="entry name" value="Ankyrin repeat"/>
    <property type="match status" value="1"/>
</dbReference>
<comment type="caution">
    <text evidence="4">The sequence shown here is derived from an EMBL/GenBank/DDBJ whole genome shotgun (WGS) entry which is preliminary data.</text>
</comment>
<evidence type="ECO:0000313" key="4">
    <source>
        <dbReference type="EMBL" id="ONK01861.1"/>
    </source>
</evidence>
<sequence length="157" mass="17473">MISNAFQFVRDGQSEGLCSLVTSENVNVTNEYGQNLLHEAIAYGNVAVVNKLIELGIDVNHQDDKGQTPLHYTAQHKMKDVAERILMNKGDVLVTDKFGNQALWTAVFNARGDYDIVSLLLKYNSLPEHKNNSGRSPLDFARQIKDTGLISILDVKI</sequence>
<keyword evidence="1" id="KW-0677">Repeat</keyword>
<keyword evidence="2 3" id="KW-0040">ANK repeat</keyword>
<dbReference type="PANTHER" id="PTHR24171">
    <property type="entry name" value="ANKYRIN REPEAT DOMAIN-CONTAINING PROTEIN 39-RELATED"/>
    <property type="match status" value="1"/>
</dbReference>
<dbReference type="PROSITE" id="PS50297">
    <property type="entry name" value="ANK_REP_REGION"/>
    <property type="match status" value="1"/>
</dbReference>
<dbReference type="AlphaFoldDB" id="A0A1V2QZ47"/>
<dbReference type="RefSeq" id="WP_039361016.1">
    <property type="nucleotide sequence ID" value="NZ_JRMH01000001.1"/>
</dbReference>
<protein>
    <submittedName>
        <fullName evidence="4">Uncharacterized protein</fullName>
    </submittedName>
</protein>
<evidence type="ECO:0000256" key="2">
    <source>
        <dbReference type="ARBA" id="ARBA00023043"/>
    </source>
</evidence>
<dbReference type="Proteomes" id="UP000189286">
    <property type="component" value="Unassembled WGS sequence"/>
</dbReference>
<dbReference type="InterPro" id="IPR002110">
    <property type="entry name" value="Ankyrin_rpt"/>
</dbReference>
<feature type="repeat" description="ANK" evidence="3">
    <location>
        <begin position="65"/>
        <end position="97"/>
    </location>
</feature>
<evidence type="ECO:0000256" key="3">
    <source>
        <dbReference type="PROSITE-ProRule" id="PRU00023"/>
    </source>
</evidence>
<dbReference type="EMBL" id="MPUJ01000020">
    <property type="protein sequence ID" value="ONK01861.1"/>
    <property type="molecule type" value="Genomic_DNA"/>
</dbReference>
<dbReference type="PROSITE" id="PS50088">
    <property type="entry name" value="ANK_REPEAT"/>
    <property type="match status" value="2"/>
</dbReference>
<evidence type="ECO:0000313" key="5">
    <source>
        <dbReference type="Proteomes" id="UP000189286"/>
    </source>
</evidence>
<proteinExistence type="predicted"/>
<accession>A0A1V2QZ47</accession>
<dbReference type="Pfam" id="PF12796">
    <property type="entry name" value="Ank_2"/>
    <property type="match status" value="1"/>
</dbReference>
<dbReference type="Gene3D" id="1.25.40.20">
    <property type="entry name" value="Ankyrin repeat-containing domain"/>
    <property type="match status" value="1"/>
</dbReference>
<feature type="repeat" description="ANK" evidence="3">
    <location>
        <begin position="32"/>
        <end position="64"/>
    </location>
</feature>
<organism evidence="4 5">
    <name type="scientific">Pectobacterium actinidiae</name>
    <dbReference type="NCBI Taxonomy" id="1507808"/>
    <lineage>
        <taxon>Bacteria</taxon>
        <taxon>Pseudomonadati</taxon>
        <taxon>Pseudomonadota</taxon>
        <taxon>Gammaproteobacteria</taxon>
        <taxon>Enterobacterales</taxon>
        <taxon>Pectobacteriaceae</taxon>
        <taxon>Pectobacterium</taxon>
    </lineage>
</organism>
<gene>
    <name evidence="4" type="ORF">BSK71_19650</name>
</gene>